<protein>
    <recommendedName>
        <fullName evidence="2">Pyridoxal phosphate homeostasis protein</fullName>
        <shortName evidence="2">PLP homeostasis protein</shortName>
    </recommendedName>
</protein>
<feature type="modified residue" description="N6-(pyridoxal phosphate)lysine" evidence="2 3">
    <location>
        <position position="27"/>
    </location>
</feature>
<dbReference type="GO" id="GO:0030170">
    <property type="term" value="F:pyridoxal phosphate binding"/>
    <property type="evidence" value="ECO:0007669"/>
    <property type="project" value="UniProtKB-UniRule"/>
</dbReference>
<gene>
    <name evidence="6" type="ORF">A3C86_02345</name>
</gene>
<proteinExistence type="inferred from homology"/>
<organism evidence="6 7">
    <name type="scientific">Candidatus Kaiserbacteria bacterium RIFCSPHIGHO2_02_FULL_49_16</name>
    <dbReference type="NCBI Taxonomy" id="1798490"/>
    <lineage>
        <taxon>Bacteria</taxon>
        <taxon>Candidatus Kaiseribacteriota</taxon>
    </lineage>
</organism>
<accession>A0A1F6D9B8</accession>
<dbReference type="InterPro" id="IPR001608">
    <property type="entry name" value="Ala_racemase_N"/>
</dbReference>
<dbReference type="Pfam" id="PF01168">
    <property type="entry name" value="Ala_racemase_N"/>
    <property type="match status" value="1"/>
</dbReference>
<evidence type="ECO:0000256" key="1">
    <source>
        <dbReference type="ARBA" id="ARBA00022898"/>
    </source>
</evidence>
<name>A0A1F6D9B8_9BACT</name>
<evidence type="ECO:0000256" key="4">
    <source>
        <dbReference type="RuleBase" id="RU004514"/>
    </source>
</evidence>
<evidence type="ECO:0000256" key="3">
    <source>
        <dbReference type="PIRSR" id="PIRSR004848-1"/>
    </source>
</evidence>
<dbReference type="SUPFAM" id="SSF51419">
    <property type="entry name" value="PLP-binding barrel"/>
    <property type="match status" value="1"/>
</dbReference>
<sequence length="241" mass="27558">MNKKFFEQLTEYLNRFPRKILLVAVTKYVGVEETNEVIKAGVRAIGENRVEDSEKKFPHLLPADSTGSPRVEKHFIGQIQSRKIKRIVELFDVIQSVGSIEHLQRIENEADKRQKDIRVLLQFNISGEERKGGFNENNLEQIIQAIASKSLSANSRELADRDKIILATHHIKIIGVMGMASHTDDEEIVRKQFGLLKTIRDRLQEKFPKITELSMGMSDDYKIALEEGATMLRIGRALFTK</sequence>
<comment type="similarity">
    <text evidence="2 4">Belongs to the pyridoxal phosphate-binding protein YggS/PROSC family.</text>
</comment>
<evidence type="ECO:0000313" key="6">
    <source>
        <dbReference type="EMBL" id="OGG58006.1"/>
    </source>
</evidence>
<keyword evidence="1 2" id="KW-0663">Pyridoxal phosphate</keyword>
<dbReference type="Gene3D" id="3.20.20.10">
    <property type="entry name" value="Alanine racemase"/>
    <property type="match status" value="1"/>
</dbReference>
<dbReference type="AlphaFoldDB" id="A0A1F6D9B8"/>
<dbReference type="CDD" id="cd00635">
    <property type="entry name" value="PLPDE_III_YBL036c_like"/>
    <property type="match status" value="1"/>
</dbReference>
<dbReference type="Proteomes" id="UP000178042">
    <property type="component" value="Unassembled WGS sequence"/>
</dbReference>
<dbReference type="PANTHER" id="PTHR10146:SF14">
    <property type="entry name" value="PYRIDOXAL PHOSPHATE HOMEOSTASIS PROTEIN"/>
    <property type="match status" value="1"/>
</dbReference>
<feature type="domain" description="Alanine racemase N-terminal" evidence="5">
    <location>
        <begin position="22"/>
        <end position="239"/>
    </location>
</feature>
<dbReference type="PIRSF" id="PIRSF004848">
    <property type="entry name" value="YBL036c_PLPDEIII"/>
    <property type="match status" value="1"/>
</dbReference>
<evidence type="ECO:0000313" key="7">
    <source>
        <dbReference type="Proteomes" id="UP000178042"/>
    </source>
</evidence>
<dbReference type="PANTHER" id="PTHR10146">
    <property type="entry name" value="PROLINE SYNTHETASE CO-TRANSCRIBED BACTERIAL HOMOLOG PROTEIN"/>
    <property type="match status" value="1"/>
</dbReference>
<evidence type="ECO:0000256" key="2">
    <source>
        <dbReference type="HAMAP-Rule" id="MF_02087"/>
    </source>
</evidence>
<comment type="function">
    <text evidence="2">Pyridoxal 5'-phosphate (PLP)-binding protein, which is involved in PLP homeostasis.</text>
</comment>
<comment type="caution">
    <text evidence="6">The sequence shown here is derived from an EMBL/GenBank/DDBJ whole genome shotgun (WGS) entry which is preliminary data.</text>
</comment>
<dbReference type="InterPro" id="IPR011078">
    <property type="entry name" value="PyrdxlP_homeostasis"/>
</dbReference>
<comment type="cofactor">
    <cofactor evidence="3">
        <name>pyridoxal 5'-phosphate</name>
        <dbReference type="ChEBI" id="CHEBI:597326"/>
    </cofactor>
</comment>
<dbReference type="EMBL" id="MFLD01000046">
    <property type="protein sequence ID" value="OGG58006.1"/>
    <property type="molecule type" value="Genomic_DNA"/>
</dbReference>
<evidence type="ECO:0000259" key="5">
    <source>
        <dbReference type="Pfam" id="PF01168"/>
    </source>
</evidence>
<dbReference type="HAMAP" id="MF_02087">
    <property type="entry name" value="PLP_homeostasis"/>
    <property type="match status" value="1"/>
</dbReference>
<reference evidence="6 7" key="1">
    <citation type="journal article" date="2016" name="Nat. Commun.">
        <title>Thousands of microbial genomes shed light on interconnected biogeochemical processes in an aquifer system.</title>
        <authorList>
            <person name="Anantharaman K."/>
            <person name="Brown C.T."/>
            <person name="Hug L.A."/>
            <person name="Sharon I."/>
            <person name="Castelle C.J."/>
            <person name="Probst A.J."/>
            <person name="Thomas B.C."/>
            <person name="Singh A."/>
            <person name="Wilkins M.J."/>
            <person name="Karaoz U."/>
            <person name="Brodie E.L."/>
            <person name="Williams K.H."/>
            <person name="Hubbard S.S."/>
            <person name="Banfield J.F."/>
        </authorList>
    </citation>
    <scope>NUCLEOTIDE SEQUENCE [LARGE SCALE GENOMIC DNA]</scope>
</reference>
<dbReference type="InterPro" id="IPR029066">
    <property type="entry name" value="PLP-binding_barrel"/>
</dbReference>